<evidence type="ECO:0000256" key="6">
    <source>
        <dbReference type="ARBA" id="ARBA00023136"/>
    </source>
</evidence>
<dbReference type="SMART" id="SM00745">
    <property type="entry name" value="MIT"/>
    <property type="match status" value="1"/>
</dbReference>
<evidence type="ECO:0000256" key="3">
    <source>
        <dbReference type="ARBA" id="ARBA00022741"/>
    </source>
</evidence>
<evidence type="ECO:0000256" key="5">
    <source>
        <dbReference type="ARBA" id="ARBA00022840"/>
    </source>
</evidence>
<dbReference type="CDD" id="cd02678">
    <property type="entry name" value="MIT_VPS4"/>
    <property type="match status" value="1"/>
</dbReference>
<dbReference type="PROSITE" id="PS00674">
    <property type="entry name" value="AAA"/>
    <property type="match status" value="1"/>
</dbReference>
<keyword evidence="12" id="KW-1185">Reference proteome</keyword>
<dbReference type="PANTHER" id="PTHR23074:SF83">
    <property type="entry name" value="VACUOLAR PROTEIN SORTING-ASSOCIATED PROTEIN 4A"/>
    <property type="match status" value="1"/>
</dbReference>
<gene>
    <name evidence="11" type="ORF">WJX81_003963</name>
</gene>
<feature type="domain" description="MIT" evidence="10">
    <location>
        <begin position="2"/>
        <end position="79"/>
    </location>
</feature>
<dbReference type="GO" id="GO:0016197">
    <property type="term" value="P:endosomal transport"/>
    <property type="evidence" value="ECO:0007669"/>
    <property type="project" value="TreeGrafter"/>
</dbReference>
<dbReference type="AlphaFoldDB" id="A0AAW1S2H3"/>
<evidence type="ECO:0000313" key="12">
    <source>
        <dbReference type="Proteomes" id="UP001445335"/>
    </source>
</evidence>
<dbReference type="Pfam" id="PF09336">
    <property type="entry name" value="Vps4_C"/>
    <property type="match status" value="1"/>
</dbReference>
<evidence type="ECO:0000259" key="10">
    <source>
        <dbReference type="SMART" id="SM00745"/>
    </source>
</evidence>
<dbReference type="InterPro" id="IPR007330">
    <property type="entry name" value="MIT_dom"/>
</dbReference>
<dbReference type="SUPFAM" id="SSF116846">
    <property type="entry name" value="MIT domain"/>
    <property type="match status" value="1"/>
</dbReference>
<dbReference type="FunFam" id="3.40.50.300:FF:000043">
    <property type="entry name" value="Vacuolar protein sorting-associated protein 4"/>
    <property type="match status" value="1"/>
</dbReference>
<accession>A0AAW1S2H3</accession>
<dbReference type="GO" id="GO:0005524">
    <property type="term" value="F:ATP binding"/>
    <property type="evidence" value="ECO:0007669"/>
    <property type="project" value="UniProtKB-KW"/>
</dbReference>
<dbReference type="InterPro" id="IPR003960">
    <property type="entry name" value="ATPase_AAA_CS"/>
</dbReference>
<dbReference type="SUPFAM" id="SSF52540">
    <property type="entry name" value="P-loop containing nucleoside triphosphate hydrolases"/>
    <property type="match status" value="1"/>
</dbReference>
<evidence type="ECO:0008006" key="13">
    <source>
        <dbReference type="Google" id="ProtNLM"/>
    </source>
</evidence>
<dbReference type="EMBL" id="JALJOU010000014">
    <property type="protein sequence ID" value="KAK9839822.1"/>
    <property type="molecule type" value="Genomic_DNA"/>
</dbReference>
<dbReference type="InterPro" id="IPR003959">
    <property type="entry name" value="ATPase_AAA_core"/>
</dbReference>
<evidence type="ECO:0000256" key="4">
    <source>
        <dbReference type="ARBA" id="ARBA00022753"/>
    </source>
</evidence>
<protein>
    <recommendedName>
        <fullName evidence="13">Vesicle-fusing ATPase</fullName>
    </recommendedName>
</protein>
<dbReference type="InterPro" id="IPR050304">
    <property type="entry name" value="MT-severing_AAA_ATPase"/>
</dbReference>
<proteinExistence type="inferred from homology"/>
<evidence type="ECO:0000256" key="1">
    <source>
        <dbReference type="ARBA" id="ARBA00004481"/>
    </source>
</evidence>
<dbReference type="InterPro" id="IPR036181">
    <property type="entry name" value="MIT_dom_sf"/>
</dbReference>
<keyword evidence="5 7" id="KW-0067">ATP-binding</keyword>
<name>A0AAW1S2H3_9CHLO</name>
<dbReference type="Pfam" id="PF17862">
    <property type="entry name" value="AAA_lid_3"/>
    <property type="match status" value="1"/>
</dbReference>
<dbReference type="InterPro" id="IPR041569">
    <property type="entry name" value="AAA_lid_3"/>
</dbReference>
<reference evidence="11 12" key="1">
    <citation type="journal article" date="2024" name="Nat. Commun.">
        <title>Phylogenomics reveals the evolutionary origins of lichenization in chlorophyte algae.</title>
        <authorList>
            <person name="Puginier C."/>
            <person name="Libourel C."/>
            <person name="Otte J."/>
            <person name="Skaloud P."/>
            <person name="Haon M."/>
            <person name="Grisel S."/>
            <person name="Petersen M."/>
            <person name="Berrin J.G."/>
            <person name="Delaux P.M."/>
            <person name="Dal Grande F."/>
            <person name="Keller J."/>
        </authorList>
    </citation>
    <scope>NUCLEOTIDE SEQUENCE [LARGE SCALE GENOMIC DNA]</scope>
    <source>
        <strain evidence="11 12">SAG 245.80</strain>
    </source>
</reference>
<dbReference type="Pfam" id="PF04212">
    <property type="entry name" value="MIT"/>
    <property type="match status" value="1"/>
</dbReference>
<organism evidence="11 12">
    <name type="scientific">Elliptochloris bilobata</name>
    <dbReference type="NCBI Taxonomy" id="381761"/>
    <lineage>
        <taxon>Eukaryota</taxon>
        <taxon>Viridiplantae</taxon>
        <taxon>Chlorophyta</taxon>
        <taxon>core chlorophytes</taxon>
        <taxon>Trebouxiophyceae</taxon>
        <taxon>Trebouxiophyceae incertae sedis</taxon>
        <taxon>Elliptochloris clade</taxon>
        <taxon>Elliptochloris</taxon>
    </lineage>
</organism>
<evidence type="ECO:0000259" key="9">
    <source>
        <dbReference type="SMART" id="SM00382"/>
    </source>
</evidence>
<dbReference type="FunFam" id="1.20.58.80:FF:000007">
    <property type="entry name" value="Suppressor of K+ transport growth defect 1"/>
    <property type="match status" value="1"/>
</dbReference>
<dbReference type="GO" id="GO:0010008">
    <property type="term" value="C:endosome membrane"/>
    <property type="evidence" value="ECO:0007669"/>
    <property type="project" value="UniProtKB-SubCell"/>
</dbReference>
<keyword evidence="3 7" id="KW-0547">Nucleotide-binding</keyword>
<dbReference type="GO" id="GO:0016887">
    <property type="term" value="F:ATP hydrolysis activity"/>
    <property type="evidence" value="ECO:0007669"/>
    <property type="project" value="InterPro"/>
</dbReference>
<dbReference type="Proteomes" id="UP001445335">
    <property type="component" value="Unassembled WGS sequence"/>
</dbReference>
<dbReference type="InterPro" id="IPR015415">
    <property type="entry name" value="Spast_Vps4_C"/>
</dbReference>
<dbReference type="PANTHER" id="PTHR23074">
    <property type="entry name" value="AAA DOMAIN-CONTAINING"/>
    <property type="match status" value="1"/>
</dbReference>
<dbReference type="Pfam" id="PF00004">
    <property type="entry name" value="AAA"/>
    <property type="match status" value="1"/>
</dbReference>
<comment type="subcellular location">
    <subcellularLocation>
        <location evidence="1">Endosome membrane</location>
        <topology evidence="1">Peripheral membrane protein</topology>
    </subcellularLocation>
</comment>
<dbReference type="SMART" id="SM00382">
    <property type="entry name" value="AAA"/>
    <property type="match status" value="1"/>
</dbReference>
<dbReference type="Gene3D" id="1.20.58.80">
    <property type="entry name" value="Phosphotransferase system, lactose/cellobiose-type IIA subunit"/>
    <property type="match status" value="1"/>
</dbReference>
<comment type="similarity">
    <text evidence="2 7">Belongs to the AAA ATPase family.</text>
</comment>
<evidence type="ECO:0000256" key="2">
    <source>
        <dbReference type="ARBA" id="ARBA00006914"/>
    </source>
</evidence>
<evidence type="ECO:0000256" key="8">
    <source>
        <dbReference type="SAM" id="MobiDB-lite"/>
    </source>
</evidence>
<dbReference type="InterPro" id="IPR045253">
    <property type="entry name" value="VPS4_MIT"/>
</dbReference>
<dbReference type="GO" id="GO:0007033">
    <property type="term" value="P:vacuole organization"/>
    <property type="evidence" value="ECO:0007669"/>
    <property type="project" value="TreeGrafter"/>
</dbReference>
<feature type="region of interest" description="Disordered" evidence="8">
    <location>
        <begin position="80"/>
        <end position="105"/>
    </location>
</feature>
<keyword evidence="6" id="KW-0472">Membrane</keyword>
<keyword evidence="4" id="KW-0967">Endosome</keyword>
<dbReference type="InterPro" id="IPR027417">
    <property type="entry name" value="P-loop_NTPase"/>
</dbReference>
<dbReference type="Gene3D" id="3.40.50.300">
    <property type="entry name" value="P-loop containing nucleotide triphosphate hydrolases"/>
    <property type="match status" value="1"/>
</dbReference>
<dbReference type="InterPro" id="IPR003593">
    <property type="entry name" value="AAA+_ATPase"/>
</dbReference>
<evidence type="ECO:0000256" key="7">
    <source>
        <dbReference type="RuleBase" id="RU003651"/>
    </source>
</evidence>
<dbReference type="FunFam" id="1.10.8.60:FF:000015">
    <property type="entry name" value="vacuolar protein sorting-associated protein 4A"/>
    <property type="match status" value="1"/>
</dbReference>
<comment type="caution">
    <text evidence="11">The sequence shown here is derived from an EMBL/GenBank/DDBJ whole genome shotgun (WGS) entry which is preliminary data.</text>
</comment>
<evidence type="ECO:0000313" key="11">
    <source>
        <dbReference type="EMBL" id="KAK9839822.1"/>
    </source>
</evidence>
<dbReference type="CDD" id="cd19521">
    <property type="entry name" value="RecA-like_VPS4"/>
    <property type="match status" value="1"/>
</dbReference>
<sequence>MYSNFKEKAIEYVKEAVQEDNAGNYQKAFDLYKIALEYFSTHLKYEKNPRAKEAITAKFKEYLERAEYIKGVIDGQQPAEVAPANGATGQKARPPGGGGADDSDKDKLRSSLGQAIMVERPNVKWDDVAGLEGAKDSLKEAVILPVKFPQFFTGKRKPWSGILLYGPPGTGKSYLAKAVATEAESTFFCVSSSDLVSKWLGESEKLVSQLFAMARERAPSIVFIDEIDALCGSRGDGESEASRRIKTEFLVQMQGVNTHDARVLVLGATNLPYALDQAIRRRFDRRVYIPLPEMPARTQMFKIHLGDTPNALTQPDFEELGRRTEGFSGSDISVVVKDVLMEPVRKTQEATHFRSVKAPDGKTHYLPCSPGKPGATAATLATLAENGLAENVMPPMISMRDFEKVLLRARPTVSTKDLTVFTEFTKEFGEEG</sequence>
<dbReference type="Gene3D" id="1.10.8.60">
    <property type="match status" value="1"/>
</dbReference>
<feature type="domain" description="AAA+ ATPase" evidence="9">
    <location>
        <begin position="158"/>
        <end position="293"/>
    </location>
</feature>